<keyword evidence="2" id="KW-1185">Reference proteome</keyword>
<organism evidence="1 2">
    <name type="scientific">Trifolium medium</name>
    <dbReference type="NCBI Taxonomy" id="97028"/>
    <lineage>
        <taxon>Eukaryota</taxon>
        <taxon>Viridiplantae</taxon>
        <taxon>Streptophyta</taxon>
        <taxon>Embryophyta</taxon>
        <taxon>Tracheophyta</taxon>
        <taxon>Spermatophyta</taxon>
        <taxon>Magnoliopsida</taxon>
        <taxon>eudicotyledons</taxon>
        <taxon>Gunneridae</taxon>
        <taxon>Pentapetalae</taxon>
        <taxon>rosids</taxon>
        <taxon>fabids</taxon>
        <taxon>Fabales</taxon>
        <taxon>Fabaceae</taxon>
        <taxon>Papilionoideae</taxon>
        <taxon>50 kb inversion clade</taxon>
        <taxon>NPAAA clade</taxon>
        <taxon>Hologalegina</taxon>
        <taxon>IRL clade</taxon>
        <taxon>Trifolieae</taxon>
        <taxon>Trifolium</taxon>
    </lineage>
</organism>
<sequence length="49" mass="5574">RHGAAHRFVRLQVVLGSDERALRRFMRRGVRLQVFFTRVAQGAGRVAPA</sequence>
<comment type="caution">
    <text evidence="1">The sequence shown here is derived from an EMBL/GenBank/DDBJ whole genome shotgun (WGS) entry which is preliminary data.</text>
</comment>
<dbReference type="Proteomes" id="UP000265520">
    <property type="component" value="Unassembled WGS sequence"/>
</dbReference>
<evidence type="ECO:0000313" key="2">
    <source>
        <dbReference type="Proteomes" id="UP000265520"/>
    </source>
</evidence>
<proteinExistence type="predicted"/>
<protein>
    <submittedName>
        <fullName evidence="1">Uncharacterized protein</fullName>
    </submittedName>
</protein>
<feature type="non-terminal residue" evidence="1">
    <location>
        <position position="1"/>
    </location>
</feature>
<reference evidence="1 2" key="1">
    <citation type="journal article" date="2018" name="Front. Plant Sci.">
        <title>Red Clover (Trifolium pratense) and Zigzag Clover (T. medium) - A Picture of Genomic Similarities and Differences.</title>
        <authorList>
            <person name="Dluhosova J."/>
            <person name="Istvanek J."/>
            <person name="Nedelnik J."/>
            <person name="Repkova J."/>
        </authorList>
    </citation>
    <scope>NUCLEOTIDE SEQUENCE [LARGE SCALE GENOMIC DNA]</scope>
    <source>
        <strain evidence="2">cv. 10/8</strain>
        <tissue evidence="1">Leaf</tissue>
    </source>
</reference>
<evidence type="ECO:0000313" key="1">
    <source>
        <dbReference type="EMBL" id="MCI38133.1"/>
    </source>
</evidence>
<dbReference type="AlphaFoldDB" id="A0A392RNE8"/>
<dbReference type="EMBL" id="LXQA010252309">
    <property type="protein sequence ID" value="MCI38133.1"/>
    <property type="molecule type" value="Genomic_DNA"/>
</dbReference>
<name>A0A392RNE8_9FABA</name>
<accession>A0A392RNE8</accession>